<evidence type="ECO:0000256" key="3">
    <source>
        <dbReference type="ARBA" id="ARBA00023186"/>
    </source>
</evidence>
<organism evidence="4 5">
    <name type="scientific">Eubacterium coprostanoligenes</name>
    <dbReference type="NCBI Taxonomy" id="290054"/>
    <lineage>
        <taxon>Bacteria</taxon>
        <taxon>Bacillati</taxon>
        <taxon>Bacillota</taxon>
        <taxon>Clostridia</taxon>
        <taxon>Eubacteriales</taxon>
        <taxon>Eubacteriaceae</taxon>
        <taxon>Eubacterium</taxon>
    </lineage>
</organism>
<dbReference type="GO" id="GO:0140662">
    <property type="term" value="F:ATP-dependent protein folding chaperone"/>
    <property type="evidence" value="ECO:0007669"/>
    <property type="project" value="InterPro"/>
</dbReference>
<dbReference type="InterPro" id="IPR013126">
    <property type="entry name" value="Hsp_70_fam"/>
</dbReference>
<gene>
    <name evidence="4" type="ORF">SAMN02745114_00073</name>
</gene>
<dbReference type="EMBL" id="FUWW01000001">
    <property type="protein sequence ID" value="SJZ33443.1"/>
    <property type="molecule type" value="Genomic_DNA"/>
</dbReference>
<dbReference type="Gene3D" id="3.90.640.10">
    <property type="entry name" value="Actin, Chain A, domain 4"/>
    <property type="match status" value="1"/>
</dbReference>
<evidence type="ECO:0000256" key="1">
    <source>
        <dbReference type="ARBA" id="ARBA00022741"/>
    </source>
</evidence>
<dbReference type="PANTHER" id="PTHR19375">
    <property type="entry name" value="HEAT SHOCK PROTEIN 70KDA"/>
    <property type="match status" value="1"/>
</dbReference>
<dbReference type="OrthoDB" id="499700at2"/>
<dbReference type="GO" id="GO:0005524">
    <property type="term" value="F:ATP binding"/>
    <property type="evidence" value="ECO:0007669"/>
    <property type="project" value="UniProtKB-KW"/>
</dbReference>
<evidence type="ECO:0000256" key="2">
    <source>
        <dbReference type="ARBA" id="ARBA00022840"/>
    </source>
</evidence>
<sequence>MNDRYNWFGIDFGTTNSAAVSLTGINESNLETLYYGDDEGRPFPSVVAIDKETGAVITGREAKDRRNSLLETHEYISSIKTYLGTDKTWTIAGKIWTPEDIAAEILKALKAKALSRNNSLDEAVVAVPIGYTASKKSALRKAASKAGIDIKMFISEPTAAFCSNYNELRSCKNIVVFDWGGGTLDVVALRVDNGNVSELSADGINEAGNSIDITLAERMHAIFMRKKEISVPFEQLDAVTKDQLISKCEKAKCDFEDEDVVVITINKYDRYGSVREAIEYDYFSLLIEPFINKAMSCLENVIKKSGLNKENIDKILCVGGSSKLRLLQERLEQEYGEDTVYYPNRVMWNIAEGASITSTRNGGYTLSKSVGLQLSDGTYFPLIKKGQRIPCEELKINFGTIDNSDACFVFTDSEEPESRELYENVFVPIYNMADEYLTLQCYVDNNNVFKTKIGSNRISETRAVNWKYENLKVAFQVEDTEE</sequence>
<dbReference type="STRING" id="290054.SAMN02745114_00073"/>
<dbReference type="Pfam" id="PF00012">
    <property type="entry name" value="HSP70"/>
    <property type="match status" value="1"/>
</dbReference>
<proteinExistence type="predicted"/>
<name>A0A1T4JTH0_9FIRM</name>
<dbReference type="AlphaFoldDB" id="A0A1T4JTH0"/>
<dbReference type="SUPFAM" id="SSF53067">
    <property type="entry name" value="Actin-like ATPase domain"/>
    <property type="match status" value="2"/>
</dbReference>
<evidence type="ECO:0000313" key="5">
    <source>
        <dbReference type="Proteomes" id="UP000190657"/>
    </source>
</evidence>
<keyword evidence="2" id="KW-0067">ATP-binding</keyword>
<protein>
    <submittedName>
        <fullName evidence="4">Molecular chaperone DnaK</fullName>
    </submittedName>
</protein>
<dbReference type="Proteomes" id="UP000190657">
    <property type="component" value="Unassembled WGS sequence"/>
</dbReference>
<keyword evidence="1" id="KW-0547">Nucleotide-binding</keyword>
<keyword evidence="3" id="KW-0143">Chaperone</keyword>
<dbReference type="PRINTS" id="PR00301">
    <property type="entry name" value="HEATSHOCK70"/>
</dbReference>
<dbReference type="RefSeq" id="WP_078767593.1">
    <property type="nucleotide sequence ID" value="NZ_FUWW01000001.1"/>
</dbReference>
<reference evidence="5" key="1">
    <citation type="submission" date="2017-02" db="EMBL/GenBank/DDBJ databases">
        <authorList>
            <person name="Varghese N."/>
            <person name="Submissions S."/>
        </authorList>
    </citation>
    <scope>NUCLEOTIDE SEQUENCE [LARGE SCALE GENOMIC DNA]</scope>
    <source>
        <strain evidence="5">ATCC 51222</strain>
    </source>
</reference>
<evidence type="ECO:0000313" key="4">
    <source>
        <dbReference type="EMBL" id="SJZ33443.1"/>
    </source>
</evidence>
<keyword evidence="5" id="KW-1185">Reference proteome</keyword>
<dbReference type="InterPro" id="IPR043129">
    <property type="entry name" value="ATPase_NBD"/>
</dbReference>
<dbReference type="Gene3D" id="3.30.420.40">
    <property type="match status" value="2"/>
</dbReference>
<accession>A0A1T4JTH0</accession>